<keyword evidence="4 12" id="KW-0210">Decarboxylase</keyword>
<evidence type="ECO:0000256" key="6">
    <source>
        <dbReference type="ARBA" id="ARBA00023136"/>
    </source>
</evidence>
<keyword evidence="10 12" id="KW-1208">Phospholipid metabolism</keyword>
<evidence type="ECO:0000256" key="2">
    <source>
        <dbReference type="ARBA" id="ARBA00022475"/>
    </source>
</evidence>
<dbReference type="Pfam" id="PF02666">
    <property type="entry name" value="PS_Dcarbxylase"/>
    <property type="match status" value="1"/>
</dbReference>
<comment type="subunit">
    <text evidence="12">Heterodimer of a large membrane-associated beta subunit and a small pyruvoyl-containing alpha subunit.</text>
</comment>
<name>A0A0W0VI86_9GAMM</name>
<dbReference type="PANTHER" id="PTHR10067">
    <property type="entry name" value="PHOSPHATIDYLSERINE DECARBOXYLASE"/>
    <property type="match status" value="1"/>
</dbReference>
<comment type="pathway">
    <text evidence="12">Phospholipid metabolism; phosphatidylethanolamine biosynthesis; phosphatidylethanolamine from CDP-diacylglycerol: step 2/2.</text>
</comment>
<keyword evidence="6 12" id="KW-0472">Membrane</keyword>
<keyword evidence="15" id="KW-1185">Reference proteome</keyword>
<dbReference type="NCBIfam" id="TIGR00163">
    <property type="entry name" value="PS_decarb"/>
    <property type="match status" value="1"/>
</dbReference>
<reference evidence="14 15" key="1">
    <citation type="submission" date="2015-11" db="EMBL/GenBank/DDBJ databases">
        <title>Genomic analysis of 38 Legionella species identifies large and diverse effector repertoires.</title>
        <authorList>
            <person name="Burstein D."/>
            <person name="Amaro F."/>
            <person name="Zusman T."/>
            <person name="Lifshitz Z."/>
            <person name="Cohen O."/>
            <person name="Gilbert J.A."/>
            <person name="Pupko T."/>
            <person name="Shuman H.A."/>
            <person name="Segal G."/>
        </authorList>
    </citation>
    <scope>NUCLEOTIDE SEQUENCE [LARGE SCALE GENOMIC DNA]</scope>
    <source>
        <strain evidence="14 15">ATCC 49505</strain>
    </source>
</reference>
<evidence type="ECO:0000313" key="15">
    <source>
        <dbReference type="Proteomes" id="UP000054997"/>
    </source>
</evidence>
<organism evidence="14 15">
    <name type="scientific">Legionella londiniensis</name>
    <dbReference type="NCBI Taxonomy" id="45068"/>
    <lineage>
        <taxon>Bacteria</taxon>
        <taxon>Pseudomonadati</taxon>
        <taxon>Pseudomonadota</taxon>
        <taxon>Gammaproteobacteria</taxon>
        <taxon>Legionellales</taxon>
        <taxon>Legionellaceae</taxon>
        <taxon>Legionella</taxon>
    </lineage>
</organism>
<keyword evidence="9 12" id="KW-0456">Lyase</keyword>
<evidence type="ECO:0000256" key="7">
    <source>
        <dbReference type="ARBA" id="ARBA00023145"/>
    </source>
</evidence>
<keyword evidence="2 12" id="KW-1003">Cell membrane</keyword>
<dbReference type="GO" id="GO:0004609">
    <property type="term" value="F:phosphatidylserine decarboxylase activity"/>
    <property type="evidence" value="ECO:0007669"/>
    <property type="project" value="UniProtKB-UniRule"/>
</dbReference>
<comment type="cofactor">
    <cofactor evidence="12">
        <name>pyruvate</name>
        <dbReference type="ChEBI" id="CHEBI:15361"/>
    </cofactor>
    <text evidence="12">Binds 1 pyruvoyl group covalently per subunit.</text>
</comment>
<feature type="active site" description="Charge relay system; for autoendoproteolytic cleavage activity" evidence="12">
    <location>
        <position position="249"/>
    </location>
</feature>
<dbReference type="Proteomes" id="UP000054997">
    <property type="component" value="Unassembled WGS sequence"/>
</dbReference>
<dbReference type="PATRIC" id="fig|45068.5.peg.2160"/>
<feature type="site" description="Cleavage (non-hydrolytic); by autocatalysis" evidence="12">
    <location>
        <begin position="248"/>
        <end position="249"/>
    </location>
</feature>
<feature type="active site" description="Schiff-base intermediate with substrate; via pyruvic acid; for decarboxylase activity" evidence="12">
    <location>
        <position position="249"/>
    </location>
</feature>
<evidence type="ECO:0000256" key="13">
    <source>
        <dbReference type="SAM" id="Phobius"/>
    </source>
</evidence>
<dbReference type="InterPro" id="IPR033177">
    <property type="entry name" value="PSD-B"/>
</dbReference>
<evidence type="ECO:0000256" key="3">
    <source>
        <dbReference type="ARBA" id="ARBA00022516"/>
    </source>
</evidence>
<evidence type="ECO:0000256" key="1">
    <source>
        <dbReference type="ARBA" id="ARBA00005189"/>
    </source>
</evidence>
<dbReference type="AlphaFoldDB" id="A0A0W0VI86"/>
<comment type="catalytic activity">
    <reaction evidence="12">
        <text>a 1,2-diacyl-sn-glycero-3-phospho-L-serine + H(+) = a 1,2-diacyl-sn-glycero-3-phosphoethanolamine + CO2</text>
        <dbReference type="Rhea" id="RHEA:20828"/>
        <dbReference type="ChEBI" id="CHEBI:15378"/>
        <dbReference type="ChEBI" id="CHEBI:16526"/>
        <dbReference type="ChEBI" id="CHEBI:57262"/>
        <dbReference type="ChEBI" id="CHEBI:64612"/>
        <dbReference type="EC" id="4.1.1.65"/>
    </reaction>
</comment>
<keyword evidence="11 12" id="KW-0670">Pyruvate</keyword>
<feature type="transmembrane region" description="Helical" evidence="13">
    <location>
        <begin position="184"/>
        <end position="212"/>
    </location>
</feature>
<evidence type="ECO:0000313" key="14">
    <source>
        <dbReference type="EMBL" id="KTD19815.1"/>
    </source>
</evidence>
<feature type="modified residue" description="Pyruvic acid (Ser); by autocatalysis" evidence="12">
    <location>
        <position position="249"/>
    </location>
</feature>
<feature type="chain" id="PRO_5023476446" description="Phosphatidylserine decarboxylase beta chain" evidence="12">
    <location>
        <begin position="1"/>
        <end position="248"/>
    </location>
</feature>
<dbReference type="RefSeq" id="WP_058529955.1">
    <property type="nucleotide sequence ID" value="NZ_CAAAHZ010000001.1"/>
</dbReference>
<keyword evidence="13" id="KW-0812">Transmembrane</keyword>
<dbReference type="OrthoDB" id="9802030at2"/>
<proteinExistence type="inferred from homology"/>
<keyword evidence="5 12" id="KW-0443">Lipid metabolism</keyword>
<dbReference type="GO" id="GO:0005886">
    <property type="term" value="C:plasma membrane"/>
    <property type="evidence" value="ECO:0007669"/>
    <property type="project" value="UniProtKB-SubCell"/>
</dbReference>
<keyword evidence="13" id="KW-1133">Transmembrane helix</keyword>
<dbReference type="InterPro" id="IPR003817">
    <property type="entry name" value="PS_Dcarbxylase"/>
</dbReference>
<dbReference type="InterPro" id="IPR033178">
    <property type="entry name" value="PSD_type1_pro"/>
</dbReference>
<feature type="chain" id="PRO_5023476445" description="Phosphatidylserine decarboxylase alpha chain" evidence="12">
    <location>
        <begin position="249"/>
        <end position="295"/>
    </location>
</feature>
<comment type="PTM">
    <text evidence="12">Is synthesized initially as an inactive proenzyme. Formation of the active enzyme involves a self-maturation process in which the active site pyruvoyl group is generated from an internal serine residue via an autocatalytic post-translational modification. Two non-identical subunits are generated from the proenzyme in this reaction, and the pyruvate is formed at the N-terminus of the alpha chain, which is derived from the carboxyl end of the proenzyme. The autoendoproteolytic cleavage occurs by a canonical serine protease mechanism, in which the side chain hydroxyl group of the serine supplies its oxygen atom to form the C-terminus of the beta chain, while the remainder of the serine residue undergoes an oxidative deamination to produce ammonia and the pyruvoyl prosthetic group on the alpha chain. During this reaction, the Ser that is part of the protease active site of the proenzyme becomes the pyruvoyl prosthetic group, which constitutes an essential element of the active site of the mature decarboxylase.</text>
</comment>
<feature type="active site" description="Charge relay system; for autoendoproteolytic cleavage activity" evidence="12">
    <location>
        <position position="89"/>
    </location>
</feature>
<dbReference type="UniPathway" id="UPA00558">
    <property type="reaction ID" value="UER00616"/>
</dbReference>
<dbReference type="EMBL" id="LNYK01000033">
    <property type="protein sequence ID" value="KTD19815.1"/>
    <property type="molecule type" value="Genomic_DNA"/>
</dbReference>
<keyword evidence="3 12" id="KW-0444">Lipid biosynthesis</keyword>
<dbReference type="EC" id="4.1.1.65" evidence="12"/>
<evidence type="ECO:0000256" key="9">
    <source>
        <dbReference type="ARBA" id="ARBA00023239"/>
    </source>
</evidence>
<comment type="similarity">
    <text evidence="12">Belongs to the phosphatidylserine decarboxylase family. PSD-B subfamily. Prokaryotic type I sub-subfamily.</text>
</comment>
<keyword evidence="8 12" id="KW-0594">Phospholipid biosynthesis</keyword>
<dbReference type="GO" id="GO:0006646">
    <property type="term" value="P:phosphatidylethanolamine biosynthetic process"/>
    <property type="evidence" value="ECO:0007669"/>
    <property type="project" value="UniProtKB-UniRule"/>
</dbReference>
<evidence type="ECO:0000256" key="10">
    <source>
        <dbReference type="ARBA" id="ARBA00023264"/>
    </source>
</evidence>
<evidence type="ECO:0000256" key="5">
    <source>
        <dbReference type="ARBA" id="ARBA00023098"/>
    </source>
</evidence>
<evidence type="ECO:0000256" key="11">
    <source>
        <dbReference type="ARBA" id="ARBA00023317"/>
    </source>
</evidence>
<protein>
    <recommendedName>
        <fullName evidence="12">Phosphatidylserine decarboxylase proenzyme</fullName>
        <ecNumber evidence="12">4.1.1.65</ecNumber>
    </recommendedName>
    <component>
        <recommendedName>
            <fullName evidence="12">Phosphatidylserine decarboxylase alpha chain</fullName>
        </recommendedName>
    </component>
    <component>
        <recommendedName>
            <fullName evidence="12">Phosphatidylserine decarboxylase beta chain</fullName>
        </recommendedName>
    </component>
</protein>
<feature type="active site" description="Charge relay system; for autoendoproteolytic cleavage activity" evidence="12">
    <location>
        <position position="146"/>
    </location>
</feature>
<evidence type="ECO:0000256" key="12">
    <source>
        <dbReference type="HAMAP-Rule" id="MF_00662"/>
    </source>
</evidence>
<sequence length="295" mass="33100">MFSDYLKTFPQYVIPKTTLTTFAGFLANSKNPSVKNRLIRHFIRRFGVDMSEALEENPENYASFNDFFIRRLKPECRPFSSADIISPVDGFISEIGQASQGKLLQAKGWYYSIHELLASQQDISAQFAEGLFATLYLSPKDYHRVHMPISAKLIEMIYVPGKLFSVQPATTRVIPRLFARNERLVVFFATDAGLMAMVLVGATIVGGIGTSWHGDIVRGRKKVTFDYPQDEKAINLSKGEELGYFKLGSTVIVLFANSNAVRWQEDLKAGEKIRLGQALGSLQLDMDKQIKASIL</sequence>
<evidence type="ECO:0000256" key="4">
    <source>
        <dbReference type="ARBA" id="ARBA00022793"/>
    </source>
</evidence>
<dbReference type="STRING" id="45068.Llon_1987"/>
<dbReference type="HAMAP" id="MF_00662">
    <property type="entry name" value="PS_decarb_PSD_B_type1"/>
    <property type="match status" value="1"/>
</dbReference>
<comment type="subcellular location">
    <subcellularLocation>
        <location evidence="12">Cell membrane</location>
        <topology evidence="12">Peripheral membrane protein</topology>
    </subcellularLocation>
</comment>
<comment type="pathway">
    <text evidence="1">Lipid metabolism.</text>
</comment>
<dbReference type="PANTHER" id="PTHR10067:SF6">
    <property type="entry name" value="PHOSPHATIDYLSERINE DECARBOXYLASE PROENZYME, MITOCHONDRIAL"/>
    <property type="match status" value="1"/>
</dbReference>
<gene>
    <name evidence="12 14" type="primary">psd</name>
    <name evidence="14" type="ORF">Llon_1987</name>
</gene>
<accession>A0A0W0VI86</accession>
<evidence type="ECO:0000256" key="8">
    <source>
        <dbReference type="ARBA" id="ARBA00023209"/>
    </source>
</evidence>
<comment type="function">
    <text evidence="12">Catalyzes the formation of phosphatidylethanolamine (PtdEtn) from phosphatidylserine (PtdSer).</text>
</comment>
<comment type="caution">
    <text evidence="14">The sequence shown here is derived from an EMBL/GenBank/DDBJ whole genome shotgun (WGS) entry which is preliminary data.</text>
</comment>
<keyword evidence="7 12" id="KW-0865">Zymogen</keyword>